<dbReference type="Gene3D" id="3.40.50.410">
    <property type="entry name" value="von Willebrand factor, type A domain"/>
    <property type="match status" value="1"/>
</dbReference>
<dbReference type="PANTHER" id="PTHR43308">
    <property type="entry name" value="OUTER MEMBRANE PROTEIN ALPHA-RELATED"/>
    <property type="match status" value="1"/>
</dbReference>
<evidence type="ECO:0000313" key="6">
    <source>
        <dbReference type="Proteomes" id="UP000641588"/>
    </source>
</evidence>
<feature type="compositionally biased region" description="Low complexity" evidence="1">
    <location>
        <begin position="233"/>
        <end position="245"/>
    </location>
</feature>
<dbReference type="Proteomes" id="UP000641588">
    <property type="component" value="Unassembled WGS sequence"/>
</dbReference>
<dbReference type="AlphaFoldDB" id="A0A972GPL1"/>
<proteinExistence type="predicted"/>
<feature type="domain" description="SLH" evidence="4">
    <location>
        <begin position="29"/>
        <end position="92"/>
    </location>
</feature>
<organism evidence="5 6">
    <name type="scientific">Paenibacillus foliorum</name>
    <dbReference type="NCBI Taxonomy" id="2654974"/>
    <lineage>
        <taxon>Bacteria</taxon>
        <taxon>Bacillati</taxon>
        <taxon>Bacillota</taxon>
        <taxon>Bacilli</taxon>
        <taxon>Bacillales</taxon>
        <taxon>Paenibacillaceae</taxon>
        <taxon>Paenibacillus</taxon>
    </lineage>
</organism>
<name>A0A972GPL1_9BACL</name>
<gene>
    <name evidence="5" type="ORF">GC093_11350</name>
</gene>
<feature type="domain" description="VWFA" evidence="3">
    <location>
        <begin position="418"/>
        <end position="615"/>
    </location>
</feature>
<accession>A0A972GPL1</accession>
<feature type="region of interest" description="Disordered" evidence="1">
    <location>
        <begin position="222"/>
        <end position="251"/>
    </location>
</feature>
<dbReference type="InterPro" id="IPR051465">
    <property type="entry name" value="Cell_Envelope_Struct_Comp"/>
</dbReference>
<dbReference type="RefSeq" id="WP_171652022.1">
    <property type="nucleotide sequence ID" value="NZ_WHOD01000050.1"/>
</dbReference>
<dbReference type="InterPro" id="IPR001119">
    <property type="entry name" value="SLH_dom"/>
</dbReference>
<dbReference type="PANTHER" id="PTHR43308:SF5">
    <property type="entry name" value="S-LAYER PROTEIN _ PEPTIDOGLYCAN ENDO-BETA-N-ACETYLGLUCOSAMINIDASE"/>
    <property type="match status" value="1"/>
</dbReference>
<feature type="chain" id="PRO_5038635731" evidence="2">
    <location>
        <begin position="24"/>
        <end position="713"/>
    </location>
</feature>
<dbReference type="SUPFAM" id="SSF53300">
    <property type="entry name" value="vWA-like"/>
    <property type="match status" value="1"/>
</dbReference>
<sequence length="713" mass="76551">MQLKKTITSALICCLSFSTSLSAAWGAEAAPNTFADLSGHWSKADVEYLVGKGIIDGVEVNGQRLIMPDKSITRAEYIKILVGALGSKSTDTQTDSFKDVSAAHWAYKYIETAKKGGLVDGYEDGSFKPDSQISRAELATLLVRGYQLKELKESAVAFADLSADFWAFGAIKTAASNKLIEGILENGQILFKPSVAATRAESVTVIARYLKSQEGYALVPKETPEITPEPNEAGNTGNASGGTTSRRNDNRNYGIEVNLSGADLIASIGKGSPIKNTDGQGNTLELTGLNLAGFKGSSSDIKIEMELPENTFKLSNTVVPGVTGPVIEFSTNGYSFTNATLSFDVGSIASKANLIAAYYNEVTHKFEFLNSTYNAADDTLSFSTNHNSKYVLIDKLGWEQAWKNSLSVTSGVYKPYIDYAFIIDSSGSMTSTDPQNLRKKAVTDLVYKLNHNPSSPLVPESITVADVVYGNIVHNNHVYSESDRAAIIDFDNSARLVSTFSADGATVASAVYNIDSSGGTHIFSGLKLAFDEFNRNGDADNRWIAVLLTDGQDGSNVPPDWNMIQTAYGKGVTLVTMGLSGSVDKVYLEKMALLGGGQYFHVQTSAELESSFKTVVETTRHNEFIDADGDGIDDYYEVTGMLLENGMLVKTSIDPASGKDTDNDGASDGEEMGQPVDVIITADMVPSGSELIGKTVKMFKNIKSMPTDATDKP</sequence>
<protein>
    <submittedName>
        <fullName evidence="5">VWA domain-containing protein</fullName>
    </submittedName>
</protein>
<dbReference type="InterPro" id="IPR036465">
    <property type="entry name" value="vWFA_dom_sf"/>
</dbReference>
<reference evidence="5" key="1">
    <citation type="submission" date="2019-10" db="EMBL/GenBank/DDBJ databases">
        <title>Description of Paenibacillus glebae sp. nov.</title>
        <authorList>
            <person name="Carlier A."/>
            <person name="Qi S."/>
        </authorList>
    </citation>
    <scope>NUCLEOTIDE SEQUENCE</scope>
    <source>
        <strain evidence="5">LMG 31456</strain>
    </source>
</reference>
<evidence type="ECO:0000256" key="1">
    <source>
        <dbReference type="SAM" id="MobiDB-lite"/>
    </source>
</evidence>
<feature type="domain" description="SLH" evidence="4">
    <location>
        <begin position="158"/>
        <end position="220"/>
    </location>
</feature>
<dbReference type="InterPro" id="IPR002035">
    <property type="entry name" value="VWF_A"/>
</dbReference>
<evidence type="ECO:0000256" key="2">
    <source>
        <dbReference type="SAM" id="SignalP"/>
    </source>
</evidence>
<feature type="signal peptide" evidence="2">
    <location>
        <begin position="1"/>
        <end position="23"/>
    </location>
</feature>
<dbReference type="Pfam" id="PF00395">
    <property type="entry name" value="SLH"/>
    <property type="match status" value="2"/>
</dbReference>
<dbReference type="SMART" id="SM00327">
    <property type="entry name" value="VWA"/>
    <property type="match status" value="1"/>
</dbReference>
<dbReference type="PROSITE" id="PS50234">
    <property type="entry name" value="VWFA"/>
    <property type="match status" value="1"/>
</dbReference>
<keyword evidence="6" id="KW-1185">Reference proteome</keyword>
<evidence type="ECO:0000313" key="5">
    <source>
        <dbReference type="EMBL" id="NOU93815.1"/>
    </source>
</evidence>
<keyword evidence="2" id="KW-0732">Signal</keyword>
<evidence type="ECO:0000259" key="3">
    <source>
        <dbReference type="PROSITE" id="PS50234"/>
    </source>
</evidence>
<feature type="region of interest" description="Disordered" evidence="1">
    <location>
        <begin position="653"/>
        <end position="672"/>
    </location>
</feature>
<dbReference type="EMBL" id="WHOD01000050">
    <property type="protein sequence ID" value="NOU93815.1"/>
    <property type="molecule type" value="Genomic_DNA"/>
</dbReference>
<dbReference type="Pfam" id="PF13519">
    <property type="entry name" value="VWA_2"/>
    <property type="match status" value="1"/>
</dbReference>
<dbReference type="PROSITE" id="PS51272">
    <property type="entry name" value="SLH"/>
    <property type="match status" value="3"/>
</dbReference>
<feature type="domain" description="SLH" evidence="4">
    <location>
        <begin position="93"/>
        <end position="156"/>
    </location>
</feature>
<evidence type="ECO:0000259" key="4">
    <source>
        <dbReference type="PROSITE" id="PS51272"/>
    </source>
</evidence>
<comment type="caution">
    <text evidence="5">The sequence shown here is derived from an EMBL/GenBank/DDBJ whole genome shotgun (WGS) entry which is preliminary data.</text>
</comment>